<organism evidence="1 2">
    <name type="scientific">Candidatus Lokiarchaeum ossiferum</name>
    <dbReference type="NCBI Taxonomy" id="2951803"/>
    <lineage>
        <taxon>Archaea</taxon>
        <taxon>Promethearchaeati</taxon>
        <taxon>Promethearchaeota</taxon>
        <taxon>Promethearchaeia</taxon>
        <taxon>Promethearchaeales</taxon>
        <taxon>Promethearchaeaceae</taxon>
        <taxon>Candidatus Lokiarchaeum</taxon>
    </lineage>
</organism>
<proteinExistence type="predicted"/>
<protein>
    <recommendedName>
        <fullName evidence="3">Peptidase M6-like domain-containing protein</fullName>
    </recommendedName>
</protein>
<name>A0ABY6HQV8_9ARCH</name>
<keyword evidence="2" id="KW-1185">Reference proteome</keyword>
<accession>A0ABY6HQV8</accession>
<dbReference type="Proteomes" id="UP001208689">
    <property type="component" value="Chromosome"/>
</dbReference>
<dbReference type="EMBL" id="CP104013">
    <property type="protein sequence ID" value="UYP44864.1"/>
    <property type="molecule type" value="Genomic_DNA"/>
</dbReference>
<evidence type="ECO:0000313" key="2">
    <source>
        <dbReference type="Proteomes" id="UP001208689"/>
    </source>
</evidence>
<evidence type="ECO:0000313" key="1">
    <source>
        <dbReference type="EMBL" id="UYP44864.1"/>
    </source>
</evidence>
<dbReference type="Pfam" id="PF20773">
    <property type="entry name" value="InhA-like_MAM"/>
    <property type="match status" value="1"/>
</dbReference>
<reference evidence="1" key="1">
    <citation type="submission" date="2022-09" db="EMBL/GenBank/DDBJ databases">
        <title>Actin cytoskeleton and complex cell architecture in an #Asgard archaeon.</title>
        <authorList>
            <person name="Ponce Toledo R.I."/>
            <person name="Schleper C."/>
            <person name="Rodrigues Oliveira T."/>
            <person name="Wollweber F."/>
            <person name="Xu J."/>
            <person name="Rittmann S."/>
            <person name="Klingl A."/>
            <person name="Pilhofer M."/>
        </authorList>
    </citation>
    <scope>NUCLEOTIDE SEQUENCE</scope>
    <source>
        <strain evidence="1">B-35</strain>
    </source>
</reference>
<gene>
    <name evidence="1" type="ORF">NEF87_001149</name>
</gene>
<sequence length="686" mass="77737">MKRKVMMCLILPMLFIGSFILALTMTSSATTIDETIMKQPMDIGPRLRETKMSDLPSVSSPEINVADAISTLDGEDYYPIGAIVNWYCLDDYSADVPDGIFVDAFELRAIGEHTEIWVQVDMSFPDNRDTPIITDDHVDYMMDEFEGNIYPKVSSYFGVPEFHDGTLAELNESYVDPAGRDVILISNIRDEAYYDDSYPYYIVGFYWGVFEDAFDRNIISIDSADWDNRAEMYMGTVAHEYQHLIHDDWNPDDDTFMNEGCSMYAEPLCGYGVSWGDIEAYLATPDNSLTEWGDQGDINILADYGCSLLWSIYLGDHYGAEFLSYFVKTGIPGILGLNNALNHFGYTETFTEIYHDWRIANLLHSDYAGNEKYNYIFIDIGAYFEENPARIYNVMQPSVTDYFGSDFGETKSYLNDRTGFTRLGSYGSDYIKFNNLKESFLPSFEFNGDDVADKPTWIQVDQDGDGDLEWYSTSSIPEYDLALTAEFDLTGFVDPVLNFETMYIIEHEWDFGFVQISTDGGETWTSLANDYTTDEIHPDGYPAIKEELPGLDGESDGWITMKFDLSAYSGEVMLAFRYMTDWGTEEEGWYVDNIAINGVIIDDADDLVIFTAPAKPNTDFIVTLIKVDIVDGVELYSNIMTLVLDDLSEETLEAIDLANYATGDHTLMIVSCTEGLADYQFSILRN</sequence>
<dbReference type="Gene3D" id="2.60.120.260">
    <property type="entry name" value="Galactose-binding domain-like"/>
    <property type="match status" value="1"/>
</dbReference>
<evidence type="ECO:0008006" key="3">
    <source>
        <dbReference type="Google" id="ProtNLM"/>
    </source>
</evidence>